<dbReference type="EC" id="4.2.1.1" evidence="3"/>
<comment type="similarity">
    <text evidence="1">Belongs to the beta-class carbonic anhydrase family.</text>
</comment>
<comment type="caution">
    <text evidence="3">The sequence shown here is derived from an EMBL/GenBank/DDBJ whole genome shotgun (WGS) entry which is preliminary data.</text>
</comment>
<feature type="binding site" evidence="2">
    <location>
        <position position="108"/>
    </location>
    <ligand>
        <name>Zn(2+)</name>
        <dbReference type="ChEBI" id="CHEBI:29105"/>
    </ligand>
</feature>
<evidence type="ECO:0000256" key="1">
    <source>
        <dbReference type="ARBA" id="ARBA00006217"/>
    </source>
</evidence>
<dbReference type="RefSeq" id="WP_146409259.1">
    <property type="nucleotide sequence ID" value="NZ_SJPU01000003.1"/>
</dbReference>
<gene>
    <name evidence="3" type="primary">mtcA2_3</name>
    <name evidence="3" type="ORF">Poly21_48040</name>
</gene>
<dbReference type="OrthoDB" id="9769739at2"/>
<dbReference type="SUPFAM" id="SSF53056">
    <property type="entry name" value="beta-carbonic anhydrase, cab"/>
    <property type="match status" value="1"/>
</dbReference>
<dbReference type="EMBL" id="SJPU01000003">
    <property type="protein sequence ID" value="TWU10898.1"/>
    <property type="molecule type" value="Genomic_DNA"/>
</dbReference>
<feature type="binding site" evidence="2">
    <location>
        <position position="159"/>
    </location>
    <ligand>
        <name>Zn(2+)</name>
        <dbReference type="ChEBI" id="CHEBI:29105"/>
    </ligand>
</feature>
<keyword evidence="2" id="KW-0862">Zinc</keyword>
<keyword evidence="3" id="KW-0456">Lyase</keyword>
<comment type="cofactor">
    <cofactor evidence="2">
        <name>Zn(2+)</name>
        <dbReference type="ChEBI" id="CHEBI:29105"/>
    </cofactor>
    <text evidence="2">Binds 1 zinc ion per subunit.</text>
</comment>
<keyword evidence="2" id="KW-0479">Metal-binding</keyword>
<accession>A0A5C6BFR3</accession>
<proteinExistence type="inferred from homology"/>
<evidence type="ECO:0000313" key="4">
    <source>
        <dbReference type="Proteomes" id="UP000319908"/>
    </source>
</evidence>
<dbReference type="InterPro" id="IPR001765">
    <property type="entry name" value="Carbonic_anhydrase"/>
</dbReference>
<dbReference type="GO" id="GO:0004089">
    <property type="term" value="F:carbonate dehydratase activity"/>
    <property type="evidence" value="ECO:0007669"/>
    <property type="project" value="UniProtKB-EC"/>
</dbReference>
<sequence length="256" mass="27850">MTASTHLGSTLLAIACLACLHATGCTENETQAIQSDSAPDSEFEEPLVVRVLTEEERDKLTPDDVLQMLKEGNQRFAAGTLTQRDHSKQVREAALGQFPKAVILSCLDSRITVEDAFDRGIGDLFVARIAGNFENTDIVGSMEFGCRVSGSKLILVLGHEHCGAIKGAIDNVELGNITSMLENIRPAVAHFADYDGEKSSTNDEFVHMVAEENVRLTMDAIRAKSPILKDMESEGEIKIVGGIYNMDTGIVTFMEE</sequence>
<dbReference type="PANTHER" id="PTHR11002:SF79">
    <property type="entry name" value="CARBONIC ANHYDRASE 2"/>
    <property type="match status" value="1"/>
</dbReference>
<dbReference type="SMART" id="SM00947">
    <property type="entry name" value="Pro_CA"/>
    <property type="match status" value="1"/>
</dbReference>
<dbReference type="CDD" id="cd03378">
    <property type="entry name" value="beta_CA_cladeC"/>
    <property type="match status" value="1"/>
</dbReference>
<evidence type="ECO:0000313" key="3">
    <source>
        <dbReference type="EMBL" id="TWU10898.1"/>
    </source>
</evidence>
<dbReference type="InterPro" id="IPR036874">
    <property type="entry name" value="Carbonic_anhydrase_sf"/>
</dbReference>
<evidence type="ECO:0000256" key="2">
    <source>
        <dbReference type="PIRSR" id="PIRSR601765-1"/>
    </source>
</evidence>
<name>A0A5C6BFR3_9BACT</name>
<dbReference type="AlphaFoldDB" id="A0A5C6BFR3"/>
<dbReference type="GO" id="GO:0008270">
    <property type="term" value="F:zinc ion binding"/>
    <property type="evidence" value="ECO:0007669"/>
    <property type="project" value="InterPro"/>
</dbReference>
<dbReference type="Gene3D" id="3.40.1050.10">
    <property type="entry name" value="Carbonic anhydrase"/>
    <property type="match status" value="1"/>
</dbReference>
<dbReference type="NCBIfam" id="NF011765">
    <property type="entry name" value="PRK15219.1"/>
    <property type="match status" value="1"/>
</dbReference>
<dbReference type="Proteomes" id="UP000319908">
    <property type="component" value="Unassembled WGS sequence"/>
</dbReference>
<reference evidence="3 4" key="1">
    <citation type="journal article" date="2020" name="Antonie Van Leeuwenhoek">
        <title>Rhodopirellula heiligendammensis sp. nov., Rhodopirellula pilleata sp. nov., and Rhodopirellula solitaria sp. nov. isolated from natural or artificial marine surfaces in Northern Germany and California, USA, and emended description of the genus Rhodopirellula.</title>
        <authorList>
            <person name="Kallscheuer N."/>
            <person name="Wiegand S."/>
            <person name="Jogler M."/>
            <person name="Boedeker C."/>
            <person name="Peeters S.H."/>
            <person name="Rast P."/>
            <person name="Heuer A."/>
            <person name="Jetten M.S.M."/>
            <person name="Rohde M."/>
            <person name="Jogler C."/>
        </authorList>
    </citation>
    <scope>NUCLEOTIDE SEQUENCE [LARGE SCALE GENOMIC DNA]</scope>
    <source>
        <strain evidence="3 4">Poly21</strain>
    </source>
</reference>
<organism evidence="3 4">
    <name type="scientific">Allorhodopirellula heiligendammensis</name>
    <dbReference type="NCBI Taxonomy" id="2714739"/>
    <lineage>
        <taxon>Bacteria</taxon>
        <taxon>Pseudomonadati</taxon>
        <taxon>Planctomycetota</taxon>
        <taxon>Planctomycetia</taxon>
        <taxon>Pirellulales</taxon>
        <taxon>Pirellulaceae</taxon>
        <taxon>Allorhodopirellula</taxon>
    </lineage>
</organism>
<feature type="binding site" evidence="2">
    <location>
        <position position="162"/>
    </location>
    <ligand>
        <name>Zn(2+)</name>
        <dbReference type="ChEBI" id="CHEBI:29105"/>
    </ligand>
</feature>
<protein>
    <submittedName>
        <fullName evidence="3">Carbonic anhydrase 2</fullName>
        <ecNumber evidence="3">4.2.1.1</ecNumber>
    </submittedName>
</protein>
<dbReference type="Pfam" id="PF00484">
    <property type="entry name" value="Pro_CA"/>
    <property type="match status" value="1"/>
</dbReference>
<keyword evidence="4" id="KW-1185">Reference proteome</keyword>
<dbReference type="PANTHER" id="PTHR11002">
    <property type="entry name" value="CARBONIC ANHYDRASE"/>
    <property type="match status" value="1"/>
</dbReference>
<feature type="binding site" evidence="2">
    <location>
        <position position="106"/>
    </location>
    <ligand>
        <name>Zn(2+)</name>
        <dbReference type="ChEBI" id="CHEBI:29105"/>
    </ligand>
</feature>